<dbReference type="RefSeq" id="WP_094335205.1">
    <property type="nucleotide sequence ID" value="NZ_NFIE01000006.1"/>
</dbReference>
<dbReference type="OrthoDB" id="3225550at2"/>
<evidence type="ECO:0000313" key="1">
    <source>
        <dbReference type="EMBL" id="OUN89043.1"/>
    </source>
</evidence>
<keyword evidence="2" id="KW-1185">Reference proteome</keyword>
<evidence type="ECO:0008006" key="3">
    <source>
        <dbReference type="Google" id="ProtNLM"/>
    </source>
</evidence>
<dbReference type="InterPro" id="IPR029044">
    <property type="entry name" value="Nucleotide-diphossugar_trans"/>
</dbReference>
<sequence>MVAFKLANILLEIDDFLSSYPEMLYRASDVPVHEASESALSFSGSLDLMTYFNGFSCSKWGKYTGLDRAYLHVELAGDACDIEMMGVSLDAAKSLPMTPLTEPEPLDHTLGPSETGVRFHFAGSDAFTPIELEFTFDTWAVVGPILKSSGTTRIRNAYWYAQVDEDAIRSVRLALATTTFKKEAYVIPNIQAIKDSLGACSDPIAGKFHMFVVDNGRTLPAVELSDELVTVIPNNNVGGAGGFARGMISALEDESSFSHVLLMDDDVRMSPESIKRTFNLLSLVSDTYRDAFINGAMLKLSEPDVQYEDVAHVLNNGQFDRCKGSLRMTSLADIALNETVDVEVPNAYGAWWYSCIPLEMVRKKGLPLPVFVRCDDVEYGMRCDPIYMCMNGICVWHEAFDGRYRASVDAYQYIRNFMIMMACDDKSNETIFFLRTERMFIVALRAMAYDLADLIVSALEDYLKGPDFLCTANGEEILKANSVKNEKLLPLADALREAAVNHPEFADKLLKFSPDMKVLHDTRPSPIFMKVIRAIPYNRHQLPDALLRDDPATVFYGPGPAASRDQVGTRILVACDREGEHAHVRFMDRDRYRSLRARWKKAKRAYGKKRSALHREYKSAMPKLTSVSFWKSYLGMS</sequence>
<proteinExistence type="predicted"/>
<reference evidence="2" key="1">
    <citation type="submission" date="2017-04" db="EMBL/GenBank/DDBJ databases">
        <title>Function of individual gut microbiota members based on whole genome sequencing of pure cultures obtained from chicken caecum.</title>
        <authorList>
            <person name="Medvecky M."/>
            <person name="Cejkova D."/>
            <person name="Polansky O."/>
            <person name="Karasova D."/>
            <person name="Kubasova T."/>
            <person name="Cizek A."/>
            <person name="Rychlik I."/>
        </authorList>
    </citation>
    <scope>NUCLEOTIDE SEQUENCE [LARGE SCALE GENOMIC DNA]</scope>
    <source>
        <strain evidence="2">An5</strain>
    </source>
</reference>
<dbReference type="EMBL" id="NFIE01000006">
    <property type="protein sequence ID" value="OUN89043.1"/>
    <property type="molecule type" value="Genomic_DNA"/>
</dbReference>
<dbReference type="SUPFAM" id="SSF53448">
    <property type="entry name" value="Nucleotide-diphospho-sugar transferases"/>
    <property type="match status" value="1"/>
</dbReference>
<organism evidence="1 2">
    <name type="scientific">[Collinsella] massiliensis</name>
    <dbReference type="NCBI Taxonomy" id="1232426"/>
    <lineage>
        <taxon>Bacteria</taxon>
        <taxon>Bacillati</taxon>
        <taxon>Actinomycetota</taxon>
        <taxon>Coriobacteriia</taxon>
        <taxon>Coriobacteriales</taxon>
        <taxon>Coriobacteriaceae</taxon>
        <taxon>Enorma</taxon>
    </lineage>
</organism>
<dbReference type="Gene3D" id="3.90.550.60">
    <property type="match status" value="1"/>
</dbReference>
<gene>
    <name evidence="1" type="ORF">B5G02_03445</name>
</gene>
<evidence type="ECO:0000313" key="2">
    <source>
        <dbReference type="Proteomes" id="UP000195781"/>
    </source>
</evidence>
<accession>A0A1Y3XU24</accession>
<dbReference type="AlphaFoldDB" id="A0A1Y3XU24"/>
<protein>
    <recommendedName>
        <fullName evidence="3">Galactofuranosyltransferase GlfT2 N-terminal domain-containing protein</fullName>
    </recommendedName>
</protein>
<comment type="caution">
    <text evidence="1">The sequence shown here is derived from an EMBL/GenBank/DDBJ whole genome shotgun (WGS) entry which is preliminary data.</text>
</comment>
<dbReference type="Proteomes" id="UP000195781">
    <property type="component" value="Unassembled WGS sequence"/>
</dbReference>
<name>A0A1Y3XU24_9ACTN</name>